<accession>A0A9E7TQU1</accession>
<evidence type="ECO:0000313" key="2">
    <source>
        <dbReference type="Proteomes" id="UP001058660"/>
    </source>
</evidence>
<protein>
    <submittedName>
        <fullName evidence="1">Uncharacterized protein</fullName>
    </submittedName>
</protein>
<gene>
    <name evidence="1" type="primary">29</name>
    <name evidence="1" type="ORF">SEA_CEN1621_29</name>
</gene>
<keyword evidence="2" id="KW-1185">Reference proteome</keyword>
<sequence length="92" mass="10360">MTNTTTAQPLRHDIDAIHNEVIIVRGERFARAEHPIRPGYLSADTFRRVDGGYNASAVHLGEEGFVVEELDLYDEDEAEAEAAFMRRYPGVL</sequence>
<dbReference type="EMBL" id="ON970568">
    <property type="protein sequence ID" value="UVK59047.1"/>
    <property type="molecule type" value="Genomic_DNA"/>
</dbReference>
<name>A0A9E7TQU1_9CAUD</name>
<proteinExistence type="predicted"/>
<reference evidence="1" key="1">
    <citation type="submission" date="2022-07" db="EMBL/GenBank/DDBJ databases">
        <authorList>
            <person name="Torres-Arroyo K.M."/>
            <person name="Cardona-Perez A.V."/>
            <person name="Cruz-Vazquez C.O."/>
            <person name="Davila-Rivera B.E."/>
            <person name="Flores-Rivera E.M."/>
            <person name="Morales-Rodriguez J."/>
            <person name="Ramirez-Renta G.M."/>
            <person name="Ramos-Rodriguez C.M."/>
            <person name="Rodriguez-Rivera J.M."/>
            <person name="Toledo-Marrero N."/>
            <person name="Velazquez-Nunez L.D."/>
            <person name="Velez-Alicea A.S."/>
            <person name="Vazquez E."/>
            <person name="Balish M.F."/>
            <person name="Garlena R.A."/>
            <person name="Russell D.A."/>
            <person name="Jacobs-Sera D."/>
            <person name="Hatfull G.F."/>
        </authorList>
    </citation>
    <scope>NUCLEOTIDE SEQUENCE</scope>
</reference>
<organism evidence="1 2">
    <name type="scientific">Microbacterium phage Cen1621</name>
    <dbReference type="NCBI Taxonomy" id="2965191"/>
    <lineage>
        <taxon>Viruses</taxon>
        <taxon>Duplodnaviria</taxon>
        <taxon>Heunggongvirae</taxon>
        <taxon>Uroviricota</taxon>
        <taxon>Caudoviricetes</taxon>
        <taxon>Casidaviridae</taxon>
        <taxon>Cenunavirus</taxon>
        <taxon>Cenunavirus Cen1621</taxon>
    </lineage>
</organism>
<evidence type="ECO:0000313" key="1">
    <source>
        <dbReference type="EMBL" id="UVK59047.1"/>
    </source>
</evidence>
<dbReference type="Proteomes" id="UP001058660">
    <property type="component" value="Segment"/>
</dbReference>